<dbReference type="RefSeq" id="WP_386404691.1">
    <property type="nucleotide sequence ID" value="NZ_JBHTJH010000004.1"/>
</dbReference>
<dbReference type="Pfam" id="PF12864">
    <property type="entry name" value="DUF3822"/>
    <property type="match status" value="1"/>
</dbReference>
<dbReference type="Proteomes" id="UP001596978">
    <property type="component" value="Unassembled WGS sequence"/>
</dbReference>
<dbReference type="Gene3D" id="3.30.420.250">
    <property type="match status" value="1"/>
</dbReference>
<accession>A0ABW3CVI5</accession>
<keyword evidence="2" id="KW-1185">Reference proteome</keyword>
<organism evidence="1 2">
    <name type="scientific">Sungkyunkwania multivorans</name>
    <dbReference type="NCBI Taxonomy" id="1173618"/>
    <lineage>
        <taxon>Bacteria</taxon>
        <taxon>Pseudomonadati</taxon>
        <taxon>Bacteroidota</taxon>
        <taxon>Flavobacteriia</taxon>
        <taxon>Flavobacteriales</taxon>
        <taxon>Flavobacteriaceae</taxon>
        <taxon>Sungkyunkwania</taxon>
    </lineage>
</organism>
<proteinExistence type="predicted"/>
<dbReference type="EMBL" id="JBHTJH010000004">
    <property type="protein sequence ID" value="MFD0861520.1"/>
    <property type="molecule type" value="Genomic_DNA"/>
</dbReference>
<evidence type="ECO:0000313" key="2">
    <source>
        <dbReference type="Proteomes" id="UP001596978"/>
    </source>
</evidence>
<sequence length="275" mass="32303">MTQQTSNNIDSTLKKLSIQVGLNGLSFCILDTTTQTIVDLQHHPFDKTTHLEKLQNKVSEIFEDAKLLDQSFQHVAVSYVNELATFVPKALFNDKKLADYIKFNNKILINDYITFDIVPNNDMVNVYVPYMNLNNYFVDCFGEFEYKHFATILVANVLTKSTNFDHSAMYVNIQSKQFEIIVIKGKKLNFYNSFTCETKEDFIYYLLFTIEQLALNTEELPLYFLGDIDEEDERYKLAYTYIRHVQFGNRNDRYSIDEHLKQVRGYDHYTLINNL</sequence>
<dbReference type="Gene3D" id="3.30.420.260">
    <property type="match status" value="1"/>
</dbReference>
<reference evidence="2" key="1">
    <citation type="journal article" date="2019" name="Int. J. Syst. Evol. Microbiol.">
        <title>The Global Catalogue of Microorganisms (GCM) 10K type strain sequencing project: providing services to taxonomists for standard genome sequencing and annotation.</title>
        <authorList>
            <consortium name="The Broad Institute Genomics Platform"/>
            <consortium name="The Broad Institute Genome Sequencing Center for Infectious Disease"/>
            <person name="Wu L."/>
            <person name="Ma J."/>
        </authorList>
    </citation>
    <scope>NUCLEOTIDE SEQUENCE [LARGE SCALE GENOMIC DNA]</scope>
    <source>
        <strain evidence="2">CCUG 62952</strain>
    </source>
</reference>
<evidence type="ECO:0000313" key="1">
    <source>
        <dbReference type="EMBL" id="MFD0861520.1"/>
    </source>
</evidence>
<dbReference type="InterPro" id="IPR024213">
    <property type="entry name" value="DUF3822"/>
</dbReference>
<comment type="caution">
    <text evidence="1">The sequence shown here is derived from an EMBL/GenBank/DDBJ whole genome shotgun (WGS) entry which is preliminary data.</text>
</comment>
<protein>
    <submittedName>
        <fullName evidence="1">DUF3822 family protein</fullName>
    </submittedName>
</protein>
<name>A0ABW3CVI5_9FLAO</name>
<dbReference type="CDD" id="cd24013">
    <property type="entry name" value="ASKHA_ATPase_BT3980-like"/>
    <property type="match status" value="1"/>
</dbReference>
<gene>
    <name evidence="1" type="ORF">ACFQ1M_04830</name>
</gene>